<organism evidence="2 3">
    <name type="scientific">Halogeometricum borinquense</name>
    <dbReference type="NCBI Taxonomy" id="60847"/>
    <lineage>
        <taxon>Archaea</taxon>
        <taxon>Methanobacteriati</taxon>
        <taxon>Methanobacteriota</taxon>
        <taxon>Stenosarchaea group</taxon>
        <taxon>Halobacteria</taxon>
        <taxon>Halobacteriales</taxon>
        <taxon>Haloferacaceae</taxon>
        <taxon>Halogeometricum</taxon>
    </lineage>
</organism>
<evidence type="ECO:0000256" key="1">
    <source>
        <dbReference type="SAM" id="MobiDB-lite"/>
    </source>
</evidence>
<name>A0A6C0UQL6_9EURY</name>
<proteinExistence type="predicted"/>
<sequence length="334" mass="38121">MSGKIDIPDESEEKISTGIGTDAHKVLEYLSVKKYGTTSRKSAVLTEAVRFLFAPTPVQKVARDKYADDIEVHPEEFDGDSKTIHWYHPAELSGVVEQYKTTSNKKFIEQAIAEYHAYWETMDNNFRDPVSEDVVDWSAIKDNFTNDFELSEVNGAEIPNTPAYRRPFVYALVQNETGIGGASALKKHYDKIWSDYVEGLPTTRRTINEDFEFLVDNNYLIPAPKDKSDKPQKSPYDERQGDGYYPKRILYNENDERDTSSELDEIIQNTLDFMEQWIRTNEGSDMSTSGAVFTEAENTLTIIASYEVDELQGYADRAEELHNQLIEDVARSAL</sequence>
<feature type="region of interest" description="Disordered" evidence="1">
    <location>
        <begin position="222"/>
        <end position="244"/>
    </location>
</feature>
<protein>
    <submittedName>
        <fullName evidence="2">Uncharacterized protein</fullName>
    </submittedName>
</protein>
<evidence type="ECO:0000313" key="2">
    <source>
        <dbReference type="EMBL" id="QIB75238.1"/>
    </source>
</evidence>
<dbReference type="Proteomes" id="UP000465846">
    <property type="component" value="Chromosome"/>
</dbReference>
<dbReference type="EMBL" id="CP048739">
    <property type="protein sequence ID" value="QIB75238.1"/>
    <property type="molecule type" value="Genomic_DNA"/>
</dbReference>
<feature type="compositionally biased region" description="Basic and acidic residues" evidence="1">
    <location>
        <begin position="224"/>
        <end position="241"/>
    </location>
</feature>
<dbReference type="RefSeq" id="WP_163487029.1">
    <property type="nucleotide sequence ID" value="NZ_CP048739.1"/>
</dbReference>
<dbReference type="GeneID" id="44080465"/>
<reference evidence="2 3" key="1">
    <citation type="submission" date="2020-02" db="EMBL/GenBank/DDBJ databases">
        <title>Whole genome sequence of Halogeometricum borinquense strain wsp4.</title>
        <authorList>
            <person name="Verma D.K."/>
            <person name="Gopal K."/>
            <person name="Prasad E.S."/>
        </authorList>
    </citation>
    <scope>NUCLEOTIDE SEQUENCE [LARGE SCALE GENOMIC DNA]</scope>
    <source>
        <strain evidence="3">wsp4</strain>
    </source>
</reference>
<dbReference type="AlphaFoldDB" id="A0A6C0UQL6"/>
<accession>A0A6C0UQL6</accession>
<gene>
    <name evidence="2" type="ORF">G3I44_13650</name>
</gene>
<evidence type="ECO:0000313" key="3">
    <source>
        <dbReference type="Proteomes" id="UP000465846"/>
    </source>
</evidence>